<sequence length="111" mass="12953">MLGLIIIFIIVVGCLAQDINKNTRAINKNVMLKILDDDENLKNLYAIDVMGIAHGNMDKITRRYQRAIVSKNYDKYKATADKLFIENIITKKEYERMCKSLRYKLPIENKK</sequence>
<proteinExistence type="predicted"/>
<accession>A0A9J6NWR1</accession>
<evidence type="ECO:0000313" key="2">
    <source>
        <dbReference type="Proteomes" id="UP001056429"/>
    </source>
</evidence>
<protein>
    <submittedName>
        <fullName evidence="1">Uncharacterized protein</fullName>
    </submittedName>
</protein>
<evidence type="ECO:0000313" key="1">
    <source>
        <dbReference type="EMBL" id="MCM1988492.1"/>
    </source>
</evidence>
<dbReference type="RefSeq" id="WP_250857357.1">
    <property type="nucleotide sequence ID" value="NZ_JAGSOJ010000001.1"/>
</dbReference>
<comment type="caution">
    <text evidence="1">The sequence shown here is derived from an EMBL/GenBank/DDBJ whole genome shotgun (WGS) entry which is preliminary data.</text>
</comment>
<keyword evidence="2" id="KW-1185">Reference proteome</keyword>
<gene>
    <name evidence="1" type="ORF">KDK92_01985</name>
</gene>
<dbReference type="EMBL" id="JAGSOJ010000001">
    <property type="protein sequence ID" value="MCM1988492.1"/>
    <property type="molecule type" value="Genomic_DNA"/>
</dbReference>
<dbReference type="Proteomes" id="UP001056429">
    <property type="component" value="Unassembled WGS sequence"/>
</dbReference>
<reference evidence="1" key="1">
    <citation type="journal article" date="2021" name="mSystems">
        <title>Bacteria and Archaea Synergistically Convert Glycine Betaine to Biogenic Methane in the Formosa Cold Seep of the South China Sea.</title>
        <authorList>
            <person name="Li L."/>
            <person name="Zhang W."/>
            <person name="Zhang S."/>
            <person name="Song L."/>
            <person name="Sun Q."/>
            <person name="Zhang H."/>
            <person name="Xiang H."/>
            <person name="Dong X."/>
        </authorList>
    </citation>
    <scope>NUCLEOTIDE SEQUENCE</scope>
    <source>
        <strain evidence="1">ZWT</strain>
    </source>
</reference>
<name>A0A9J6NWR1_9CLOT</name>
<dbReference type="AlphaFoldDB" id="A0A9J6NWR1"/>
<organism evidence="1 2">
    <name type="scientific">Oceanirhabdus seepicola</name>
    <dbReference type="NCBI Taxonomy" id="2828781"/>
    <lineage>
        <taxon>Bacteria</taxon>
        <taxon>Bacillati</taxon>
        <taxon>Bacillota</taxon>
        <taxon>Clostridia</taxon>
        <taxon>Eubacteriales</taxon>
        <taxon>Clostridiaceae</taxon>
        <taxon>Oceanirhabdus</taxon>
    </lineage>
</organism>
<reference evidence="1" key="2">
    <citation type="submission" date="2021-04" db="EMBL/GenBank/DDBJ databases">
        <authorList>
            <person name="Dong X."/>
        </authorList>
    </citation>
    <scope>NUCLEOTIDE SEQUENCE</scope>
    <source>
        <strain evidence="1">ZWT</strain>
    </source>
</reference>